<evidence type="ECO:0000313" key="2">
    <source>
        <dbReference type="EMBL" id="CEA09176.1"/>
    </source>
</evidence>
<organism evidence="2">
    <name type="scientific">Arthrobacter saudimassiliensis</name>
    <dbReference type="NCBI Taxonomy" id="1461584"/>
    <lineage>
        <taxon>Bacteria</taxon>
        <taxon>Bacillati</taxon>
        <taxon>Actinomycetota</taxon>
        <taxon>Actinomycetes</taxon>
        <taxon>Micrococcales</taxon>
        <taxon>Micrococcaceae</taxon>
        <taxon>Arthrobacter</taxon>
    </lineage>
</organism>
<dbReference type="PANTHER" id="PTHR43245:SF52">
    <property type="entry name" value="NAD-DEPENDENT EPIMERASE_DEHYDRATASE"/>
    <property type="match status" value="1"/>
</dbReference>
<gene>
    <name evidence="2" type="ORF">BN1051_02543</name>
</gene>
<dbReference type="InterPro" id="IPR050177">
    <property type="entry name" value="Lipid_A_modif_metabolic_enz"/>
</dbReference>
<dbReference type="Gene3D" id="3.40.50.720">
    <property type="entry name" value="NAD(P)-binding Rossmann-like Domain"/>
    <property type="match status" value="1"/>
</dbReference>
<dbReference type="SUPFAM" id="SSF51735">
    <property type="entry name" value="NAD(P)-binding Rossmann-fold domains"/>
    <property type="match status" value="1"/>
</dbReference>
<dbReference type="PANTHER" id="PTHR43245">
    <property type="entry name" value="BIFUNCTIONAL POLYMYXIN RESISTANCE PROTEIN ARNA"/>
    <property type="match status" value="1"/>
</dbReference>
<evidence type="ECO:0000259" key="1">
    <source>
        <dbReference type="Pfam" id="PF01370"/>
    </source>
</evidence>
<dbReference type="InterPro" id="IPR036291">
    <property type="entry name" value="NAD(P)-bd_dom_sf"/>
</dbReference>
<dbReference type="InterPro" id="IPR001509">
    <property type="entry name" value="Epimerase_deHydtase"/>
</dbReference>
<dbReference type="AlphaFoldDB" id="A0A078MWJ0"/>
<feature type="domain" description="NAD-dependent epimerase/dehydratase" evidence="1">
    <location>
        <begin position="3"/>
        <end position="245"/>
    </location>
</feature>
<protein>
    <recommendedName>
        <fullName evidence="1">NAD-dependent epimerase/dehydratase domain-containing protein</fullName>
    </recommendedName>
</protein>
<sequence length="346" mass="37264">MRIAVIGATGNMGTALLRRLAKARSESGEPLEVIGIARRLPDASRPPYDGVQWHSIDITAPDAVAQLSGVLAGVDSVVHLAWAIQPNRDEDLLHRINVDGTANVLDAAGAALVRQVVCASSVGAYSPAPKDRLTAEDWPARGIESSHYSRHKGEQEALLDRFERQYPEIPVARLRPGLIFSTEAGTEIGNYFLGPLIPKAFLNRLSLPLIPLPSSFSFQVVHADDIADAYWRVIEQRAEGPFNIAADPVVTPELLAGVLGARRILNVPAKLIRAVVGATWAMGLQRTDPGWVDMAAGAPIMDTTRAREVLGWTPSVSSLQALQYVLDGMAAGEGVRGSDLMAPRRR</sequence>
<dbReference type="Pfam" id="PF01370">
    <property type="entry name" value="Epimerase"/>
    <property type="match status" value="1"/>
</dbReference>
<reference evidence="2" key="1">
    <citation type="submission" date="2014-07" db="EMBL/GenBank/DDBJ databases">
        <authorList>
            <person name="Urmite Genomes Urmite Genomes"/>
        </authorList>
    </citation>
    <scope>NUCLEOTIDE SEQUENCE</scope>
    <source>
        <strain evidence="2">11W110_air</strain>
    </source>
</reference>
<accession>A0A078MWJ0</accession>
<name>A0A078MWJ0_9MICC</name>
<dbReference type="EMBL" id="LN483071">
    <property type="protein sequence ID" value="CEA09176.1"/>
    <property type="molecule type" value="Genomic_DNA"/>
</dbReference>
<proteinExistence type="predicted"/>
<dbReference type="PATRIC" id="fig|1461584.3.peg.2515"/>